<name>A0AAJ2ETN4_9HYPH</name>
<dbReference type="Proteomes" id="UP001255601">
    <property type="component" value="Unassembled WGS sequence"/>
</dbReference>
<evidence type="ECO:0008006" key="3">
    <source>
        <dbReference type="Google" id="ProtNLM"/>
    </source>
</evidence>
<dbReference type="InterPro" id="IPR027417">
    <property type="entry name" value="P-loop_NTPase"/>
</dbReference>
<dbReference type="RefSeq" id="WP_309772390.1">
    <property type="nucleotide sequence ID" value="NZ_JAVIZC010000003.1"/>
</dbReference>
<comment type="caution">
    <text evidence="1">The sequence shown here is derived from an EMBL/GenBank/DDBJ whole genome shotgun (WGS) entry which is preliminary data.</text>
</comment>
<accession>A0AAJ2ETN4</accession>
<proteinExistence type="predicted"/>
<evidence type="ECO:0000313" key="2">
    <source>
        <dbReference type="Proteomes" id="UP001255601"/>
    </source>
</evidence>
<dbReference type="EMBL" id="JAVIZC010000003">
    <property type="protein sequence ID" value="MDR6104214.1"/>
    <property type="molecule type" value="Genomic_DNA"/>
</dbReference>
<dbReference type="InterPro" id="IPR008868">
    <property type="entry name" value="TniB"/>
</dbReference>
<organism evidence="1 2">
    <name type="scientific">Agrobacterium larrymoorei</name>
    <dbReference type="NCBI Taxonomy" id="160699"/>
    <lineage>
        <taxon>Bacteria</taxon>
        <taxon>Pseudomonadati</taxon>
        <taxon>Pseudomonadota</taxon>
        <taxon>Alphaproteobacteria</taxon>
        <taxon>Hyphomicrobiales</taxon>
        <taxon>Rhizobiaceae</taxon>
        <taxon>Rhizobium/Agrobacterium group</taxon>
        <taxon>Agrobacterium</taxon>
    </lineage>
</organism>
<sequence length="326" mass="36874">MAKKIDADAIRERSRERYFETGRDKALKRNIDSLRSNAEAMDEGRRGSQRRSLFVIGETGSGKTRSIERVVALVPEWQATSDLYGDEVNPLICIKPPKPCSMKALAVRLLRAMRVPAPKRMTDPELYVFLEEQLRERGVKAIWIDEMQDVLRSNTPTAIQAVQDTLKALVQIDGWPIHTIYSGVPALATFLQGDRQLARRSYVMRYEQMEYPDDEAWIEKIVQAVVCEDCGMTRADDTRTDVFREKLCRAASGAFGSLVELVQEACFRAADAGRAQVKLSDFSKVYQEMVGCDRRDNVFVAANWREIVPANALDDIAPSPPKRGRK</sequence>
<dbReference type="Pfam" id="PF05621">
    <property type="entry name" value="TniB"/>
    <property type="match status" value="1"/>
</dbReference>
<evidence type="ECO:0000313" key="1">
    <source>
        <dbReference type="EMBL" id="MDR6104214.1"/>
    </source>
</evidence>
<dbReference type="SUPFAM" id="SSF52540">
    <property type="entry name" value="P-loop containing nucleoside triphosphate hydrolases"/>
    <property type="match status" value="1"/>
</dbReference>
<protein>
    <recommendedName>
        <fullName evidence="3">ATP-binding protein</fullName>
    </recommendedName>
</protein>
<dbReference type="Gene3D" id="3.40.50.300">
    <property type="entry name" value="P-loop containing nucleotide triphosphate hydrolases"/>
    <property type="match status" value="1"/>
</dbReference>
<dbReference type="AlphaFoldDB" id="A0AAJ2ETN4"/>
<gene>
    <name evidence="1" type="ORF">QE369_004411</name>
</gene>
<reference evidence="1" key="1">
    <citation type="submission" date="2023-08" db="EMBL/GenBank/DDBJ databases">
        <title>Functional and genomic diversity of the sorghum phyllosphere microbiome.</title>
        <authorList>
            <person name="Shade A."/>
        </authorList>
    </citation>
    <scope>NUCLEOTIDE SEQUENCE</scope>
    <source>
        <strain evidence="1">SORGH_AS_0974</strain>
    </source>
</reference>